<sequence length="270" mass="29876">MSAVLRVTILGCGSSGGVPRIGNDWGACDPQEPRNNRKRCSVLVERVRDNETTRVLIDTGPDLRQQMLEAGIGHLDAVLYTHAHADHLHGIDDLRVFTIRNRRRIPVYMDTATRGRAEAAFGYCFETPAGSSYPPILEPHPLVAGQTVEIDGPGGRITFKPIEVVHGDIMSLAFKFAGIAYLPDVSHIPQPVLPEFEGLDVFILDALRRSQHPSHFSLSDALRCLERTKPSRAILTNMHNDLDYRTLCSELHPGVEPAYDGLIIERPSDS</sequence>
<reference evidence="2 3" key="1">
    <citation type="submission" date="2019-07" db="EMBL/GenBank/DDBJ databases">
        <title>Genomic Encyclopedia of Archaeal and Bacterial Type Strains, Phase II (KMG-II): from individual species to whole genera.</title>
        <authorList>
            <person name="Goeker M."/>
        </authorList>
    </citation>
    <scope>NUCLEOTIDE SEQUENCE [LARGE SCALE GENOMIC DNA]</scope>
    <source>
        <strain evidence="2 3">ATCC BAA-252</strain>
    </source>
</reference>
<gene>
    <name evidence="2" type="ORF">JM93_00533</name>
</gene>
<dbReference type="SUPFAM" id="SSF56281">
    <property type="entry name" value="Metallo-hydrolase/oxidoreductase"/>
    <property type="match status" value="1"/>
</dbReference>
<proteinExistence type="predicted"/>
<dbReference type="OrthoDB" id="9781189at2"/>
<accession>A0A562TH78</accession>
<dbReference type="PANTHER" id="PTHR42663">
    <property type="entry name" value="HYDROLASE C777.06C-RELATED-RELATED"/>
    <property type="match status" value="1"/>
</dbReference>
<feature type="domain" description="Metallo-beta-lactamase" evidence="1">
    <location>
        <begin position="41"/>
        <end position="238"/>
    </location>
</feature>
<comment type="caution">
    <text evidence="2">The sequence shown here is derived from an EMBL/GenBank/DDBJ whole genome shotgun (WGS) entry which is preliminary data.</text>
</comment>
<dbReference type="Gene3D" id="3.60.15.10">
    <property type="entry name" value="Ribonuclease Z/Hydroxyacylglutathione hydrolase-like"/>
    <property type="match status" value="1"/>
</dbReference>
<name>A0A562TH78_9HYPH</name>
<dbReference type="Proteomes" id="UP000320593">
    <property type="component" value="Unassembled WGS sequence"/>
</dbReference>
<dbReference type="PANTHER" id="PTHR42663:SF6">
    <property type="entry name" value="HYDROLASE C777.06C-RELATED"/>
    <property type="match status" value="1"/>
</dbReference>
<dbReference type="InterPro" id="IPR001279">
    <property type="entry name" value="Metallo-B-lactamas"/>
</dbReference>
<dbReference type="EMBL" id="VLLF01000001">
    <property type="protein sequence ID" value="TWI92981.1"/>
    <property type="molecule type" value="Genomic_DNA"/>
</dbReference>
<dbReference type="InterPro" id="IPR036866">
    <property type="entry name" value="RibonucZ/Hydroxyglut_hydro"/>
</dbReference>
<dbReference type="SMART" id="SM00849">
    <property type="entry name" value="Lactamase_B"/>
    <property type="match status" value="1"/>
</dbReference>
<dbReference type="CDD" id="cd16279">
    <property type="entry name" value="metallo-hydrolase-like_MBL-fold"/>
    <property type="match status" value="1"/>
</dbReference>
<evidence type="ECO:0000313" key="3">
    <source>
        <dbReference type="Proteomes" id="UP000320593"/>
    </source>
</evidence>
<keyword evidence="3" id="KW-1185">Reference proteome</keyword>
<dbReference type="RefSeq" id="WP_145340495.1">
    <property type="nucleotide sequence ID" value="NZ_SMLY01000087.1"/>
</dbReference>
<protein>
    <submittedName>
        <fullName evidence="2">Phosphoribosyl 1,2-cyclic phosphate phosphodiesterase</fullName>
    </submittedName>
</protein>
<evidence type="ECO:0000313" key="2">
    <source>
        <dbReference type="EMBL" id="TWI92981.1"/>
    </source>
</evidence>
<dbReference type="Pfam" id="PF12706">
    <property type="entry name" value="Lactamase_B_2"/>
    <property type="match status" value="1"/>
</dbReference>
<evidence type="ECO:0000259" key="1">
    <source>
        <dbReference type="SMART" id="SM00849"/>
    </source>
</evidence>
<organism evidence="2 3">
    <name type="scientific">Roseibium hamelinense</name>
    <dbReference type="NCBI Taxonomy" id="150831"/>
    <lineage>
        <taxon>Bacteria</taxon>
        <taxon>Pseudomonadati</taxon>
        <taxon>Pseudomonadota</taxon>
        <taxon>Alphaproteobacteria</taxon>
        <taxon>Hyphomicrobiales</taxon>
        <taxon>Stappiaceae</taxon>
        <taxon>Roseibium</taxon>
    </lineage>
</organism>
<dbReference type="AlphaFoldDB" id="A0A562TH78"/>